<dbReference type="GO" id="GO:0046983">
    <property type="term" value="F:protein dimerization activity"/>
    <property type="evidence" value="ECO:0007669"/>
    <property type="project" value="InterPro"/>
</dbReference>
<name>A0A3E2HD46_SCYLI</name>
<dbReference type="InterPro" id="IPR052099">
    <property type="entry name" value="Regulatory_TF_Diverse"/>
</dbReference>
<dbReference type="PANTHER" id="PTHR47336">
    <property type="entry name" value="TRANSCRIPTION FACTOR HMS1-RELATED"/>
    <property type="match status" value="1"/>
</dbReference>
<dbReference type="PROSITE" id="PS50888">
    <property type="entry name" value="BHLH"/>
    <property type="match status" value="1"/>
</dbReference>
<accession>A0A3E2HD46</accession>
<dbReference type="SMART" id="SM00353">
    <property type="entry name" value="HLH"/>
    <property type="match status" value="1"/>
</dbReference>
<evidence type="ECO:0000313" key="5">
    <source>
        <dbReference type="Proteomes" id="UP000258309"/>
    </source>
</evidence>
<dbReference type="InterPro" id="IPR036638">
    <property type="entry name" value="HLH_DNA-bd_sf"/>
</dbReference>
<keyword evidence="5" id="KW-1185">Reference proteome</keyword>
<dbReference type="OrthoDB" id="2133190at2759"/>
<feature type="coiled-coil region" evidence="1">
    <location>
        <begin position="243"/>
        <end position="270"/>
    </location>
</feature>
<gene>
    <name evidence="4" type="ORF">B7463_g5075</name>
</gene>
<dbReference type="SUPFAM" id="SSF47459">
    <property type="entry name" value="HLH, helix-loop-helix DNA-binding domain"/>
    <property type="match status" value="1"/>
</dbReference>
<feature type="region of interest" description="Disordered" evidence="2">
    <location>
        <begin position="146"/>
        <end position="192"/>
    </location>
</feature>
<feature type="non-terminal residue" evidence="4">
    <location>
        <position position="1"/>
    </location>
</feature>
<dbReference type="Gene3D" id="4.10.280.10">
    <property type="entry name" value="Helix-loop-helix DNA-binding domain"/>
    <property type="match status" value="1"/>
</dbReference>
<evidence type="ECO:0000313" key="4">
    <source>
        <dbReference type="EMBL" id="RFU31267.1"/>
    </source>
</evidence>
<evidence type="ECO:0000256" key="1">
    <source>
        <dbReference type="SAM" id="Coils"/>
    </source>
</evidence>
<feature type="compositionally biased region" description="Low complexity" evidence="2">
    <location>
        <begin position="151"/>
        <end position="160"/>
    </location>
</feature>
<feature type="domain" description="BHLH" evidence="3">
    <location>
        <begin position="188"/>
        <end position="253"/>
    </location>
</feature>
<sequence length="275" mass="30390">MSESPVLPNYASDQWNDFKFDLEDRDISPETSLSSFEDSPVEASWDYFPYDGFNQDSNFSDPLFGGKDAIASEEFTNIPPEVKKEPCLSPSALLDLSWSQDAPLPSAEGQTDFTLPLSNEEQANLLAIAMGRNNDFTLPLSPMSSYPTAGSVSSISSRSPSPQPRTKPAPQTATKRPSTRDGAPAPKTRKCSHNAIEKRYRMNLNERILALQNSLPALRASPLSSSEEEMGVCRRKRSKAAILTGAIEYIAALEKKNKRLSQQLGMMQAQWKPRV</sequence>
<dbReference type="Proteomes" id="UP000258309">
    <property type="component" value="Unassembled WGS sequence"/>
</dbReference>
<feature type="non-terminal residue" evidence="4">
    <location>
        <position position="275"/>
    </location>
</feature>
<organism evidence="4 5">
    <name type="scientific">Scytalidium lignicola</name>
    <name type="common">Hyphomycete</name>
    <dbReference type="NCBI Taxonomy" id="5539"/>
    <lineage>
        <taxon>Eukaryota</taxon>
        <taxon>Fungi</taxon>
        <taxon>Dikarya</taxon>
        <taxon>Ascomycota</taxon>
        <taxon>Pezizomycotina</taxon>
        <taxon>Leotiomycetes</taxon>
        <taxon>Leotiomycetes incertae sedis</taxon>
        <taxon>Scytalidium</taxon>
    </lineage>
</organism>
<dbReference type="STRING" id="5539.A0A3E2HD46"/>
<reference evidence="4 5" key="1">
    <citation type="submission" date="2018-05" db="EMBL/GenBank/DDBJ databases">
        <title>Draft genome sequence of Scytalidium lignicola DSM 105466, a ubiquitous saprotrophic fungus.</title>
        <authorList>
            <person name="Buettner E."/>
            <person name="Gebauer A.M."/>
            <person name="Hofrichter M."/>
            <person name="Liers C."/>
            <person name="Kellner H."/>
        </authorList>
    </citation>
    <scope>NUCLEOTIDE SEQUENCE [LARGE SCALE GENOMIC DNA]</scope>
    <source>
        <strain evidence="4 5">DSM 105466</strain>
    </source>
</reference>
<protein>
    <recommendedName>
        <fullName evidence="3">BHLH domain-containing protein</fullName>
    </recommendedName>
</protein>
<dbReference type="AlphaFoldDB" id="A0A3E2HD46"/>
<dbReference type="PANTHER" id="PTHR47336:SF2">
    <property type="entry name" value="TRANSCRIPTION FACTOR HMS1-RELATED"/>
    <property type="match status" value="1"/>
</dbReference>
<dbReference type="Pfam" id="PF00010">
    <property type="entry name" value="HLH"/>
    <property type="match status" value="1"/>
</dbReference>
<evidence type="ECO:0000259" key="3">
    <source>
        <dbReference type="PROSITE" id="PS50888"/>
    </source>
</evidence>
<evidence type="ECO:0000256" key="2">
    <source>
        <dbReference type="SAM" id="MobiDB-lite"/>
    </source>
</evidence>
<dbReference type="InterPro" id="IPR011598">
    <property type="entry name" value="bHLH_dom"/>
</dbReference>
<proteinExistence type="predicted"/>
<comment type="caution">
    <text evidence="4">The sequence shown here is derived from an EMBL/GenBank/DDBJ whole genome shotgun (WGS) entry which is preliminary data.</text>
</comment>
<keyword evidence="1" id="KW-0175">Coiled coil</keyword>
<dbReference type="EMBL" id="NCSJ02000079">
    <property type="protein sequence ID" value="RFU31267.1"/>
    <property type="molecule type" value="Genomic_DNA"/>
</dbReference>